<evidence type="ECO:0000256" key="12">
    <source>
        <dbReference type="ARBA" id="ARBA00023317"/>
    </source>
</evidence>
<dbReference type="Proteomes" id="UP000565262">
    <property type="component" value="Unassembled WGS sequence"/>
</dbReference>
<dbReference type="SUPFAM" id="SSF51621">
    <property type="entry name" value="Phosphoenolpyruvate/pyruvate domain"/>
    <property type="match status" value="1"/>
</dbReference>
<dbReference type="EC" id="2.7.1.40" evidence="4 13"/>
<dbReference type="PRINTS" id="PR01050">
    <property type="entry name" value="PYRUVTKNASE"/>
</dbReference>
<evidence type="ECO:0000313" key="18">
    <source>
        <dbReference type="Proteomes" id="UP000565262"/>
    </source>
</evidence>
<dbReference type="Gene3D" id="3.40.1380.20">
    <property type="entry name" value="Pyruvate kinase, C-terminal domain"/>
    <property type="match status" value="1"/>
</dbReference>
<keyword evidence="18" id="KW-1185">Reference proteome</keyword>
<comment type="catalytic activity">
    <reaction evidence="14">
        <text>pyruvate + ATP = phosphoenolpyruvate + ADP + H(+)</text>
        <dbReference type="Rhea" id="RHEA:18157"/>
        <dbReference type="ChEBI" id="CHEBI:15361"/>
        <dbReference type="ChEBI" id="CHEBI:15378"/>
        <dbReference type="ChEBI" id="CHEBI:30616"/>
        <dbReference type="ChEBI" id="CHEBI:58702"/>
        <dbReference type="ChEBI" id="CHEBI:456216"/>
        <dbReference type="EC" id="2.7.1.40"/>
    </reaction>
</comment>
<gene>
    <name evidence="17" type="primary">pyk</name>
    <name evidence="17" type="ORF">H4O21_06840</name>
</gene>
<feature type="domain" description="Pyruvate kinase barrel" evidence="15">
    <location>
        <begin position="1"/>
        <end position="326"/>
    </location>
</feature>
<keyword evidence="7" id="KW-0547">Nucleotide-binding</keyword>
<keyword evidence="9" id="KW-0067">ATP-binding</keyword>
<dbReference type="UniPathway" id="UPA00109">
    <property type="reaction ID" value="UER00188"/>
</dbReference>
<evidence type="ECO:0000313" key="17">
    <source>
        <dbReference type="EMBL" id="MBB1486320.1"/>
    </source>
</evidence>
<comment type="similarity">
    <text evidence="3 14">Belongs to the pyruvate kinase family.</text>
</comment>
<evidence type="ECO:0000256" key="10">
    <source>
        <dbReference type="ARBA" id="ARBA00022842"/>
    </source>
</evidence>
<dbReference type="GO" id="GO:0016301">
    <property type="term" value="F:kinase activity"/>
    <property type="evidence" value="ECO:0007669"/>
    <property type="project" value="UniProtKB-KW"/>
</dbReference>
<dbReference type="InterPro" id="IPR015806">
    <property type="entry name" value="Pyrv_Knase_insert_dom_sf"/>
</dbReference>
<comment type="cofactor">
    <cofactor evidence="1">
        <name>K(+)</name>
        <dbReference type="ChEBI" id="CHEBI:29103"/>
    </cofactor>
</comment>
<dbReference type="InterPro" id="IPR001697">
    <property type="entry name" value="Pyr_Knase"/>
</dbReference>
<feature type="domain" description="Pyruvate kinase C-terminal" evidence="16">
    <location>
        <begin position="358"/>
        <end position="467"/>
    </location>
</feature>
<dbReference type="FunFam" id="2.40.33.10:FF:000001">
    <property type="entry name" value="Pyruvate kinase"/>
    <property type="match status" value="1"/>
</dbReference>
<keyword evidence="12 17" id="KW-0670">Pyruvate</keyword>
<dbReference type="AlphaFoldDB" id="A0A839INQ0"/>
<evidence type="ECO:0000256" key="3">
    <source>
        <dbReference type="ARBA" id="ARBA00008663"/>
    </source>
</evidence>
<dbReference type="GO" id="GO:0005524">
    <property type="term" value="F:ATP binding"/>
    <property type="evidence" value="ECO:0007669"/>
    <property type="project" value="UniProtKB-KW"/>
</dbReference>
<dbReference type="InterPro" id="IPR040442">
    <property type="entry name" value="Pyrv_kinase-like_dom_sf"/>
</dbReference>
<dbReference type="InterPro" id="IPR011037">
    <property type="entry name" value="Pyrv_Knase-like_insert_dom_sf"/>
</dbReference>
<dbReference type="SUPFAM" id="SSF50800">
    <property type="entry name" value="PK beta-barrel domain-like"/>
    <property type="match status" value="1"/>
</dbReference>
<keyword evidence="11 14" id="KW-0324">Glycolysis</keyword>
<comment type="pathway">
    <text evidence="2 14">Carbohydrate degradation; glycolysis; pyruvate from D-glyceraldehyde 3-phosphate: step 5/5.</text>
</comment>
<reference evidence="17 18" key="1">
    <citation type="submission" date="2020-08" db="EMBL/GenBank/DDBJ databases">
        <title>Oceanospirillum sp. nov. isolated from marine sediment.</title>
        <authorList>
            <person name="Ji X."/>
        </authorList>
    </citation>
    <scope>NUCLEOTIDE SEQUENCE [LARGE SCALE GENOMIC DNA]</scope>
    <source>
        <strain evidence="17 18">D5</strain>
    </source>
</reference>
<evidence type="ECO:0000256" key="11">
    <source>
        <dbReference type="ARBA" id="ARBA00023152"/>
    </source>
</evidence>
<dbReference type="Gene3D" id="2.40.33.10">
    <property type="entry name" value="PK beta-barrel domain-like"/>
    <property type="match status" value="1"/>
</dbReference>
<accession>A0A839INQ0</accession>
<dbReference type="GO" id="GO:0030955">
    <property type="term" value="F:potassium ion binding"/>
    <property type="evidence" value="ECO:0007669"/>
    <property type="project" value="UniProtKB-UniRule"/>
</dbReference>
<dbReference type="RefSeq" id="WP_182808095.1">
    <property type="nucleotide sequence ID" value="NZ_JACJFM010000006.1"/>
</dbReference>
<dbReference type="GO" id="GO:0000287">
    <property type="term" value="F:magnesium ion binding"/>
    <property type="evidence" value="ECO:0007669"/>
    <property type="project" value="UniProtKB-UniRule"/>
</dbReference>
<dbReference type="SUPFAM" id="SSF52935">
    <property type="entry name" value="PK C-terminal domain-like"/>
    <property type="match status" value="1"/>
</dbReference>
<dbReference type="Pfam" id="PF02887">
    <property type="entry name" value="PK_C"/>
    <property type="match status" value="1"/>
</dbReference>
<name>A0A839INQ0_9GAMM</name>
<evidence type="ECO:0000256" key="6">
    <source>
        <dbReference type="ARBA" id="ARBA00022723"/>
    </source>
</evidence>
<dbReference type="Gene3D" id="3.20.20.60">
    <property type="entry name" value="Phosphoenolpyruvate-binding domains"/>
    <property type="match status" value="1"/>
</dbReference>
<organism evidence="17 18">
    <name type="scientific">Oceanospirillum sediminis</name>
    <dbReference type="NCBI Taxonomy" id="2760088"/>
    <lineage>
        <taxon>Bacteria</taxon>
        <taxon>Pseudomonadati</taxon>
        <taxon>Pseudomonadota</taxon>
        <taxon>Gammaproteobacteria</taxon>
        <taxon>Oceanospirillales</taxon>
        <taxon>Oceanospirillaceae</taxon>
        <taxon>Oceanospirillum</taxon>
    </lineage>
</organism>
<keyword evidence="8 14" id="KW-0418">Kinase</keyword>
<evidence type="ECO:0000256" key="2">
    <source>
        <dbReference type="ARBA" id="ARBA00004997"/>
    </source>
</evidence>
<evidence type="ECO:0000259" key="15">
    <source>
        <dbReference type="Pfam" id="PF00224"/>
    </source>
</evidence>
<dbReference type="NCBIfam" id="TIGR01064">
    <property type="entry name" value="pyruv_kin"/>
    <property type="match status" value="1"/>
</dbReference>
<dbReference type="NCBIfam" id="NF004978">
    <property type="entry name" value="PRK06354.1"/>
    <property type="match status" value="1"/>
</dbReference>
<dbReference type="InterPro" id="IPR015793">
    <property type="entry name" value="Pyrv_Knase_brl"/>
</dbReference>
<evidence type="ECO:0000256" key="13">
    <source>
        <dbReference type="NCBIfam" id="TIGR01064"/>
    </source>
</evidence>
<dbReference type="PROSITE" id="PS00110">
    <property type="entry name" value="PYRUVATE_KINASE"/>
    <property type="match status" value="1"/>
</dbReference>
<dbReference type="InterPro" id="IPR015813">
    <property type="entry name" value="Pyrv/PenolPyrv_kinase-like_dom"/>
</dbReference>
<evidence type="ECO:0000256" key="9">
    <source>
        <dbReference type="ARBA" id="ARBA00022840"/>
    </source>
</evidence>
<evidence type="ECO:0000256" key="7">
    <source>
        <dbReference type="ARBA" id="ARBA00022741"/>
    </source>
</evidence>
<dbReference type="InterPro" id="IPR018209">
    <property type="entry name" value="Pyrv_Knase_AS"/>
</dbReference>
<evidence type="ECO:0000256" key="1">
    <source>
        <dbReference type="ARBA" id="ARBA00001958"/>
    </source>
</evidence>
<dbReference type="EMBL" id="JACJFM010000006">
    <property type="protein sequence ID" value="MBB1486320.1"/>
    <property type="molecule type" value="Genomic_DNA"/>
</dbReference>
<dbReference type="GO" id="GO:0004743">
    <property type="term" value="F:pyruvate kinase activity"/>
    <property type="evidence" value="ECO:0007669"/>
    <property type="project" value="UniProtKB-UniRule"/>
</dbReference>
<evidence type="ECO:0000256" key="8">
    <source>
        <dbReference type="ARBA" id="ARBA00022777"/>
    </source>
</evidence>
<proteinExistence type="inferred from homology"/>
<comment type="caution">
    <text evidence="17">The sequence shown here is derived from an EMBL/GenBank/DDBJ whole genome shotgun (WGS) entry which is preliminary data.</text>
</comment>
<evidence type="ECO:0000256" key="5">
    <source>
        <dbReference type="ARBA" id="ARBA00022679"/>
    </source>
</evidence>
<evidence type="ECO:0000259" key="16">
    <source>
        <dbReference type="Pfam" id="PF02887"/>
    </source>
</evidence>
<dbReference type="InterPro" id="IPR015795">
    <property type="entry name" value="Pyrv_Knase_C"/>
</dbReference>
<keyword evidence="6" id="KW-0479">Metal-binding</keyword>
<sequence length="471" mass="50807">MRRTKIVATLGPATDKPEILKQLLEYVDVVRVNFSHGDPQDHQARVEAVRKTAAEIGRFVAVLGDLQGPKIRVARFAEGPVNLTVGDTFTLNMTMPRDAGNQQAVGVDYPELADDVASGDILLLDDGRVQLQVNEVCKPEVRCTVIVGGKLSNNKGINKQGGGLSAAALTDKDKKDIQTAIALNVDYLAVSFPRSGDDMREARTLLGEAGQEIGLIAKVERAETVSSQELMDDIINASEGVMVARGDLGVEIGDAQLIGVQKKLIQRARSLNKVVITATQMMESMISSPLPTRAEVFDVANAVLDGTDAVMLSAETAVGDFPVETVQAMERVCLGAEQERISQKSNHRMHEGFTYINEAVALSAMYAANHLQGVKAIICMTRTGLTPLLMSRIRSGLPIYAFTSQKITQHRVSLYRGVTTIPFDTPSTDSDAIDKATAQLIERKAVESGDSVIVTRGDVKGTHTMTIVQIP</sequence>
<dbReference type="InterPro" id="IPR036918">
    <property type="entry name" value="Pyrv_Knase_C_sf"/>
</dbReference>
<evidence type="ECO:0000256" key="4">
    <source>
        <dbReference type="ARBA" id="ARBA00012142"/>
    </source>
</evidence>
<dbReference type="Pfam" id="PF00224">
    <property type="entry name" value="PK"/>
    <property type="match status" value="1"/>
</dbReference>
<dbReference type="PANTHER" id="PTHR11817">
    <property type="entry name" value="PYRUVATE KINASE"/>
    <property type="match status" value="1"/>
</dbReference>
<evidence type="ECO:0000256" key="14">
    <source>
        <dbReference type="RuleBase" id="RU000504"/>
    </source>
</evidence>
<keyword evidence="5 14" id="KW-0808">Transferase</keyword>
<protein>
    <recommendedName>
        <fullName evidence="4 13">Pyruvate kinase</fullName>
        <ecNumber evidence="4 13">2.7.1.40</ecNumber>
    </recommendedName>
</protein>
<keyword evidence="10 14" id="KW-0460">Magnesium</keyword>
<dbReference type="NCBIfam" id="NF004491">
    <property type="entry name" value="PRK05826.1"/>
    <property type="match status" value="1"/>
</dbReference>